<proteinExistence type="predicted"/>
<reference evidence="1 2" key="1">
    <citation type="submission" date="2024-02" db="EMBL/GenBank/DDBJ databases">
        <authorList>
            <person name="Chen Y."/>
            <person name="Shah S."/>
            <person name="Dougan E. K."/>
            <person name="Thang M."/>
            <person name="Chan C."/>
        </authorList>
    </citation>
    <scope>NUCLEOTIDE SEQUENCE [LARGE SCALE GENOMIC DNA]</scope>
</reference>
<gene>
    <name evidence="1" type="ORF">SCF082_LOCUS13421</name>
</gene>
<accession>A0ABP0JRB8</accession>
<sequence>MAEVDLSDEGQHVTHGFLAVRFFVVLLGSAWAAKLAAAPGRLQQDTIVNLLASSAGHGTAKSKASEMEAMVLMLAQQAKLARTSSNKAEGNITEFVGMIKKELHKMTDNIHAAVKTVDEGCKASFSNLSAGCPVYGSNTTFLPSGFNGDFTPLREAHSSCRSQISSRKQEMESCKSSRESLILQEHTLTTQFRSINVFESPEECTVKGTDVLGYLASMRDHFDGKKTIWWSTYYKLENITNNITKWNCTEKELAYFEKLTECQEKQLALEETACMLHDRTKEACAQLPACFESNWKGHSSQVALANGTINDLKFEYVAVKRILCMLDAFSDDDIEAKIEACMATAYSSAGITSVCVENFATASKPKFVTPEVCLSGVKAILHPNDENFNETEYASQGIPASHCLASCCDLSDLYHWQTYTNAFVTFEHYMYDSSVGQLAAYSSMDEAKNACETMGSVLCFGIYDANCDGPTRENPVKLIKAPGLDLESVQESSVGSCI</sequence>
<dbReference type="EMBL" id="CAXAMM010008302">
    <property type="protein sequence ID" value="CAK9016980.1"/>
    <property type="molecule type" value="Genomic_DNA"/>
</dbReference>
<organism evidence="1 2">
    <name type="scientific">Durusdinium trenchii</name>
    <dbReference type="NCBI Taxonomy" id="1381693"/>
    <lineage>
        <taxon>Eukaryota</taxon>
        <taxon>Sar</taxon>
        <taxon>Alveolata</taxon>
        <taxon>Dinophyceae</taxon>
        <taxon>Suessiales</taxon>
        <taxon>Symbiodiniaceae</taxon>
        <taxon>Durusdinium</taxon>
    </lineage>
</organism>
<evidence type="ECO:0000313" key="1">
    <source>
        <dbReference type="EMBL" id="CAK9016980.1"/>
    </source>
</evidence>
<dbReference type="Proteomes" id="UP001642464">
    <property type="component" value="Unassembled WGS sequence"/>
</dbReference>
<evidence type="ECO:0000313" key="2">
    <source>
        <dbReference type="Proteomes" id="UP001642464"/>
    </source>
</evidence>
<protein>
    <submittedName>
        <fullName evidence="1">Alpha-amylase type B isozyme</fullName>
    </submittedName>
</protein>
<name>A0ABP0JRB8_9DINO</name>
<comment type="caution">
    <text evidence="1">The sequence shown here is derived from an EMBL/GenBank/DDBJ whole genome shotgun (WGS) entry which is preliminary data.</text>
</comment>
<keyword evidence="2" id="KW-1185">Reference proteome</keyword>